<protein>
    <submittedName>
        <fullName evidence="1">Rhizobactin siderophore biosynthesis protein rhbC</fullName>
    </submittedName>
</protein>
<sequence length="168" mass="18183">LYPLRYDSISSTLRHTHHAAASPSVENYAILRPTVPSFCFELLPAVTHPGTCVALDHPSNPTIDAVQYNFQILNSDPVGADGTDIPSVDAIKKIVQRRRKYNTITAVSEPDITAVAAVPTGVSDALDLVIPEPCTVDTDGADTLDDNTVLWNYALHSWNKLSLGDAFL</sequence>
<reference evidence="1" key="2">
    <citation type="submission" date="2014-07" db="EMBL/GenBank/DDBJ databases">
        <authorList>
            <person name="Hull J."/>
        </authorList>
    </citation>
    <scope>NUCLEOTIDE SEQUENCE</scope>
</reference>
<dbReference type="AlphaFoldDB" id="A0A0A9WIV5"/>
<gene>
    <name evidence="1" type="primary">rhbC</name>
    <name evidence="1" type="ORF">CM83_103</name>
</gene>
<evidence type="ECO:0000313" key="1">
    <source>
        <dbReference type="EMBL" id="JAG08367.1"/>
    </source>
</evidence>
<proteinExistence type="predicted"/>
<accession>A0A0A9WIV5</accession>
<reference evidence="1" key="1">
    <citation type="journal article" date="2014" name="PLoS ONE">
        <title>Transcriptome-Based Identification of ABC Transporters in the Western Tarnished Plant Bug Lygus hesperus.</title>
        <authorList>
            <person name="Hull J.J."/>
            <person name="Chaney K."/>
            <person name="Geib S.M."/>
            <person name="Fabrick J.A."/>
            <person name="Brent C.S."/>
            <person name="Walsh D."/>
            <person name="Lavine L.C."/>
        </authorList>
    </citation>
    <scope>NUCLEOTIDE SEQUENCE</scope>
</reference>
<name>A0A0A9WIV5_LYGHE</name>
<dbReference type="EMBL" id="GBHO01035237">
    <property type="protein sequence ID" value="JAG08367.1"/>
    <property type="molecule type" value="Transcribed_RNA"/>
</dbReference>
<organism evidence="1">
    <name type="scientific">Lygus hesperus</name>
    <name type="common">Western plant bug</name>
    <dbReference type="NCBI Taxonomy" id="30085"/>
    <lineage>
        <taxon>Eukaryota</taxon>
        <taxon>Metazoa</taxon>
        <taxon>Ecdysozoa</taxon>
        <taxon>Arthropoda</taxon>
        <taxon>Hexapoda</taxon>
        <taxon>Insecta</taxon>
        <taxon>Pterygota</taxon>
        <taxon>Neoptera</taxon>
        <taxon>Paraneoptera</taxon>
        <taxon>Hemiptera</taxon>
        <taxon>Heteroptera</taxon>
        <taxon>Panheteroptera</taxon>
        <taxon>Cimicomorpha</taxon>
        <taxon>Miridae</taxon>
        <taxon>Mirini</taxon>
        <taxon>Lygus</taxon>
    </lineage>
</organism>
<feature type="non-terminal residue" evidence="1">
    <location>
        <position position="1"/>
    </location>
</feature>